<evidence type="ECO:0000313" key="2">
    <source>
        <dbReference type="EMBL" id="KLO05336.1"/>
    </source>
</evidence>
<keyword evidence="3" id="KW-1185">Reference proteome</keyword>
<evidence type="ECO:0000256" key="1">
    <source>
        <dbReference type="SAM" id="MobiDB-lite"/>
    </source>
</evidence>
<evidence type="ECO:0000313" key="3">
    <source>
        <dbReference type="Proteomes" id="UP000053477"/>
    </source>
</evidence>
<feature type="compositionally biased region" description="Acidic residues" evidence="1">
    <location>
        <begin position="500"/>
        <end position="510"/>
    </location>
</feature>
<feature type="region of interest" description="Disordered" evidence="1">
    <location>
        <begin position="498"/>
        <end position="530"/>
    </location>
</feature>
<accession>A0A0H2RKJ9</accession>
<dbReference type="EMBL" id="KQ086323">
    <property type="protein sequence ID" value="KLO05336.1"/>
    <property type="molecule type" value="Genomic_DNA"/>
</dbReference>
<protein>
    <submittedName>
        <fullName evidence="2">Uncharacterized protein</fullName>
    </submittedName>
</protein>
<proteinExistence type="predicted"/>
<sequence>MIYVTPGISALLAKNSDEDMKFCLGGGGLDRRRAPHSTEVFEPAFSLGNATGDSTKRLHKLCLQYGAGMTKFARTNAHGNKLKSTARQLDVAFRTIEEYKGRTLAKKCWQKEGSANSAVYPGSRSQVPPSHGQSARSRIPSIAARLTEREQNPVFKPSREEGRFETRRGGGEEIMRAPSALRIPSFADSSTAVDSEDKRKALFWDESGDLQNGLRVQDAKIFVEISLRWAEEKPEEKPVDFEIASSSSKNLNATDPQSQSCSFLFLQRQLRRGIRRKRELDAQRALALGARNYPDMEDEQENDPPPTALLVVFDQNSSPVPSLSMPTQFWERKETLSVASISYGQSLKVLKVLNPMSTVRPTQVTREPNDFTQVRIGVEKTLRTERAVASSQWSVELQFSADADATSQWSQWSSSFDSGPAFSPFLSFPSQSAPFLPGLPKDLFSRMTKLGRILSLLDSSSIPHKTERNDAFECYEKTATRKDLSGMAEMSFLDLATAEERDEGEIEEPESPSATRRGEERRVRKEGREDVRSLKRVLSPRAIAIWRLFGDGDGCELLGVDIDLDESTKKRERVHARIGRKT</sequence>
<dbReference type="AlphaFoldDB" id="A0A0H2RKJ9"/>
<organism evidence="2 3">
    <name type="scientific">Schizopora paradoxa</name>
    <dbReference type="NCBI Taxonomy" id="27342"/>
    <lineage>
        <taxon>Eukaryota</taxon>
        <taxon>Fungi</taxon>
        <taxon>Dikarya</taxon>
        <taxon>Basidiomycota</taxon>
        <taxon>Agaricomycotina</taxon>
        <taxon>Agaricomycetes</taxon>
        <taxon>Hymenochaetales</taxon>
        <taxon>Schizoporaceae</taxon>
        <taxon>Schizopora</taxon>
    </lineage>
</organism>
<dbReference type="InParanoid" id="A0A0H2RKJ9"/>
<name>A0A0H2RKJ9_9AGAM</name>
<reference evidence="2 3" key="1">
    <citation type="submission" date="2015-04" db="EMBL/GenBank/DDBJ databases">
        <title>Complete genome sequence of Schizopora paradoxa KUC8140, a cosmopolitan wood degrader in East Asia.</title>
        <authorList>
            <consortium name="DOE Joint Genome Institute"/>
            <person name="Min B."/>
            <person name="Park H."/>
            <person name="Jang Y."/>
            <person name="Kim J.-J."/>
            <person name="Kim K.H."/>
            <person name="Pangilinan J."/>
            <person name="Lipzen A."/>
            <person name="Riley R."/>
            <person name="Grigoriev I.V."/>
            <person name="Spatafora J.W."/>
            <person name="Choi I.-G."/>
        </authorList>
    </citation>
    <scope>NUCLEOTIDE SEQUENCE [LARGE SCALE GENOMIC DNA]</scope>
    <source>
        <strain evidence="2 3">KUC8140</strain>
    </source>
</reference>
<feature type="region of interest" description="Disordered" evidence="1">
    <location>
        <begin position="115"/>
        <end position="136"/>
    </location>
</feature>
<gene>
    <name evidence="2" type="ORF">SCHPADRAFT_896339</name>
</gene>
<dbReference type="Proteomes" id="UP000053477">
    <property type="component" value="Unassembled WGS sequence"/>
</dbReference>
<feature type="compositionally biased region" description="Basic and acidic residues" evidence="1">
    <location>
        <begin position="516"/>
        <end position="530"/>
    </location>
</feature>